<accession>A0A3E0I6N0</accession>
<reference evidence="1 2" key="1">
    <citation type="submission" date="2018-08" db="EMBL/GenBank/DDBJ databases">
        <title>Genomic Encyclopedia of Archaeal and Bacterial Type Strains, Phase II (KMG-II): from individual species to whole genera.</title>
        <authorList>
            <person name="Goeker M."/>
        </authorList>
    </citation>
    <scope>NUCLEOTIDE SEQUENCE [LARGE SCALE GENOMIC DNA]</scope>
    <source>
        <strain evidence="1 2">DSM 45791</strain>
    </source>
</reference>
<evidence type="ECO:0000313" key="1">
    <source>
        <dbReference type="EMBL" id="REH54186.1"/>
    </source>
</evidence>
<protein>
    <submittedName>
        <fullName evidence="1">Uncharacterized protein</fullName>
    </submittedName>
</protein>
<dbReference type="EMBL" id="QUNO01000002">
    <property type="protein sequence ID" value="REH54186.1"/>
    <property type="molecule type" value="Genomic_DNA"/>
</dbReference>
<comment type="caution">
    <text evidence="1">The sequence shown here is derived from an EMBL/GenBank/DDBJ whole genome shotgun (WGS) entry which is preliminary data.</text>
</comment>
<name>A0A3E0I6N0_9PSEU</name>
<gene>
    <name evidence="1" type="ORF">BCF44_102418</name>
</gene>
<dbReference type="AlphaFoldDB" id="A0A3E0I6N0"/>
<dbReference type="Proteomes" id="UP000256269">
    <property type="component" value="Unassembled WGS sequence"/>
</dbReference>
<proteinExistence type="predicted"/>
<dbReference type="RefSeq" id="WP_211352917.1">
    <property type="nucleotide sequence ID" value="NZ_CP144375.1"/>
</dbReference>
<keyword evidence="2" id="KW-1185">Reference proteome</keyword>
<evidence type="ECO:0000313" key="2">
    <source>
        <dbReference type="Proteomes" id="UP000256269"/>
    </source>
</evidence>
<organism evidence="1 2">
    <name type="scientific">Kutzneria buriramensis</name>
    <dbReference type="NCBI Taxonomy" id="1045776"/>
    <lineage>
        <taxon>Bacteria</taxon>
        <taxon>Bacillati</taxon>
        <taxon>Actinomycetota</taxon>
        <taxon>Actinomycetes</taxon>
        <taxon>Pseudonocardiales</taxon>
        <taxon>Pseudonocardiaceae</taxon>
        <taxon>Kutzneria</taxon>
    </lineage>
</organism>
<sequence length="126" mass="13129">MSSQIVVATGASSGFGAMSAPPADAGTPVDTATAQAYEEFYSGLTARPTELEPADADPTEVARAVVRVVDMPYGTRPPRTHVDPSQDGAEVVDAVADRPRFGLLPADRTFRPARAAGRVVLTTSDL</sequence>